<accession>U4QZ67</accession>
<proteinExistence type="predicted"/>
<name>U4QZ67_9FIRM</name>
<gene>
    <name evidence="9" type="ORF">L323_14220</name>
</gene>
<dbReference type="GO" id="GO:0006508">
    <property type="term" value="P:proteolysis"/>
    <property type="evidence" value="ECO:0007669"/>
    <property type="project" value="UniProtKB-KW"/>
</dbReference>
<evidence type="ECO:0000256" key="1">
    <source>
        <dbReference type="ARBA" id="ARBA00022475"/>
    </source>
</evidence>
<dbReference type="SMART" id="SM00793">
    <property type="entry name" value="AgrB"/>
    <property type="match status" value="1"/>
</dbReference>
<keyword evidence="4 8" id="KW-0812">Transmembrane</keyword>
<evidence type="ECO:0000256" key="5">
    <source>
        <dbReference type="ARBA" id="ARBA00022801"/>
    </source>
</evidence>
<feature type="transmembrane region" description="Helical" evidence="8">
    <location>
        <begin position="105"/>
        <end position="124"/>
    </location>
</feature>
<feature type="transmembrane region" description="Helical" evidence="8">
    <location>
        <begin position="42"/>
        <end position="67"/>
    </location>
</feature>
<keyword evidence="7 8" id="KW-0472">Membrane</keyword>
<evidence type="ECO:0000256" key="3">
    <source>
        <dbReference type="ARBA" id="ARBA00022670"/>
    </source>
</evidence>
<evidence type="ECO:0000256" key="8">
    <source>
        <dbReference type="SAM" id="Phobius"/>
    </source>
</evidence>
<keyword evidence="6 8" id="KW-1133">Transmembrane helix</keyword>
<dbReference type="STRING" id="1330534.L323_14220"/>
<dbReference type="EMBL" id="ATAY01000069">
    <property type="protein sequence ID" value="EPR10250.1"/>
    <property type="molecule type" value="Genomic_DNA"/>
</dbReference>
<sequence length="194" mass="21508">MLENFTKKITNEIILNVSGISEEKAEQIDYGQYMAFADGLKLLAVLVAALILGQLKYAIVAVIVFSINKSYLGGVHAKIQIGCVITHFTFIFGTVYLAQIINIKFLNIVLFALSGILTFIYAPADLESKPIVTERRKRELRIKSSILLVTCFVITLIVPNIYSNIISVITIILTVNITPIVYKITNNKRGGIIT</sequence>
<evidence type="ECO:0000256" key="7">
    <source>
        <dbReference type="ARBA" id="ARBA00023136"/>
    </source>
</evidence>
<dbReference type="OrthoDB" id="9815055at2"/>
<dbReference type="GO" id="GO:0016020">
    <property type="term" value="C:membrane"/>
    <property type="evidence" value="ECO:0007669"/>
    <property type="project" value="InterPro"/>
</dbReference>
<feature type="transmembrane region" description="Helical" evidence="8">
    <location>
        <begin position="79"/>
        <end position="99"/>
    </location>
</feature>
<keyword evidence="1" id="KW-1003">Cell membrane</keyword>
<evidence type="ECO:0000256" key="4">
    <source>
        <dbReference type="ARBA" id="ARBA00022692"/>
    </source>
</evidence>
<dbReference type="InterPro" id="IPR006741">
    <property type="entry name" value="AgrB"/>
</dbReference>
<dbReference type="Proteomes" id="UP000016860">
    <property type="component" value="Unassembled WGS sequence"/>
</dbReference>
<reference evidence="9 10" key="1">
    <citation type="journal article" date="2013" name="Genome Announc.">
        <title>Draft Genome Sequence of the Cellulolytic Bacterium Clostridium papyrosolvens C7 (ATCC 700395).</title>
        <authorList>
            <person name="Zepeda V."/>
            <person name="Dassa B."/>
            <person name="Borovok I."/>
            <person name="Lamed R."/>
            <person name="Bayer E.A."/>
            <person name="Cate J.H."/>
        </authorList>
    </citation>
    <scope>NUCLEOTIDE SEQUENCE [LARGE SCALE GENOMIC DNA]</scope>
    <source>
        <strain evidence="9 10">C7</strain>
    </source>
</reference>
<dbReference type="GO" id="GO:0009372">
    <property type="term" value="P:quorum sensing"/>
    <property type="evidence" value="ECO:0007669"/>
    <property type="project" value="UniProtKB-KW"/>
</dbReference>
<dbReference type="AlphaFoldDB" id="U4QZ67"/>
<keyword evidence="3" id="KW-0645">Protease</keyword>
<dbReference type="Pfam" id="PF04647">
    <property type="entry name" value="AgrB"/>
    <property type="match status" value="1"/>
</dbReference>
<keyword evidence="2" id="KW-0673">Quorum sensing</keyword>
<comment type="caution">
    <text evidence="9">The sequence shown here is derived from an EMBL/GenBank/DDBJ whole genome shotgun (WGS) entry which is preliminary data.</text>
</comment>
<dbReference type="RefSeq" id="WP_020816303.1">
    <property type="nucleotide sequence ID" value="NZ_ATAY01000069.1"/>
</dbReference>
<evidence type="ECO:0000256" key="6">
    <source>
        <dbReference type="ARBA" id="ARBA00022989"/>
    </source>
</evidence>
<dbReference type="PATRIC" id="fig|1330534.3.peg.2820"/>
<keyword evidence="5" id="KW-0378">Hydrolase</keyword>
<feature type="transmembrane region" description="Helical" evidence="8">
    <location>
        <begin position="145"/>
        <end position="162"/>
    </location>
</feature>
<dbReference type="GO" id="GO:0008233">
    <property type="term" value="F:peptidase activity"/>
    <property type="evidence" value="ECO:0007669"/>
    <property type="project" value="UniProtKB-KW"/>
</dbReference>
<evidence type="ECO:0000313" key="9">
    <source>
        <dbReference type="EMBL" id="EPR10250.1"/>
    </source>
</evidence>
<protein>
    <submittedName>
        <fullName evidence="9">Accessory gene regulator B</fullName>
    </submittedName>
</protein>
<evidence type="ECO:0000313" key="10">
    <source>
        <dbReference type="Proteomes" id="UP000016860"/>
    </source>
</evidence>
<evidence type="ECO:0000256" key="2">
    <source>
        <dbReference type="ARBA" id="ARBA00022654"/>
    </source>
</evidence>
<organism evidence="9 10">
    <name type="scientific">Ruminiclostridium papyrosolvens C7</name>
    <dbReference type="NCBI Taxonomy" id="1330534"/>
    <lineage>
        <taxon>Bacteria</taxon>
        <taxon>Bacillati</taxon>
        <taxon>Bacillota</taxon>
        <taxon>Clostridia</taxon>
        <taxon>Eubacteriales</taxon>
        <taxon>Oscillospiraceae</taxon>
        <taxon>Ruminiclostridium</taxon>
    </lineage>
</organism>